<dbReference type="InterPro" id="IPR009057">
    <property type="entry name" value="Homeodomain-like_sf"/>
</dbReference>
<organism evidence="2">
    <name type="scientific">Rhizobium leguminosarum bv. trifolii</name>
    <dbReference type="NCBI Taxonomy" id="386"/>
    <lineage>
        <taxon>Bacteria</taxon>
        <taxon>Pseudomonadati</taxon>
        <taxon>Pseudomonadota</taxon>
        <taxon>Alphaproteobacteria</taxon>
        <taxon>Hyphomicrobiales</taxon>
        <taxon>Rhizobiaceae</taxon>
        <taxon>Rhizobium/Agrobacterium group</taxon>
        <taxon>Rhizobium</taxon>
    </lineage>
</organism>
<proteinExistence type="predicted"/>
<evidence type="ECO:0000313" key="2">
    <source>
        <dbReference type="EMBL" id="AOO90082.1"/>
    </source>
</evidence>
<dbReference type="EMBL" id="KX487718">
    <property type="protein sequence ID" value="AOO90082.1"/>
    <property type="molecule type" value="Genomic_DNA"/>
</dbReference>
<dbReference type="SUPFAM" id="SSF46689">
    <property type="entry name" value="Homeodomain-like"/>
    <property type="match status" value="1"/>
</dbReference>
<dbReference type="RefSeq" id="WP_028733832.1">
    <property type="nucleotide sequence ID" value="NZ_MAMO01000017.1"/>
</dbReference>
<sequence length="212" mass="22891">MEVGTTVKNQRRADYISSIVEAGTAACRLYGPTKTNVVDIARLLGKSPASVYKIFPSKAAIWDAIAGNFFETDLRFTPSADGELTSAASRLKKTALGQHRLMLQARLGDSQMFDLVVLAADGSWPSFRDHLKRLEAHVRELVCAGIANEEFVPRNVDAAASCFCASIISLWDPRIIGALPWSHCELSAHELASFAVAALRPSSPGVESMAAE</sequence>
<dbReference type="Pfam" id="PF17935">
    <property type="entry name" value="TetR_C_27"/>
    <property type="match status" value="1"/>
</dbReference>
<dbReference type="Gene3D" id="1.10.357.10">
    <property type="entry name" value="Tetracycline Repressor, domain 2"/>
    <property type="match status" value="1"/>
</dbReference>
<protein>
    <recommendedName>
        <fullName evidence="1">Tetracyclin repressor-like C-terminal domain-containing protein</fullName>
    </recommendedName>
</protein>
<dbReference type="AlphaFoldDB" id="A0A1B8RE44"/>
<reference evidence="2" key="1">
    <citation type="journal article" date="2015" name="BMC Genomics">
        <title>Transcriptome profiling of a Rhizobium leguminosarum bv. trifolii rosR mutant reveals the role of the transcriptional regulator RosR in motility, synthesis of cell-surface components, and other cellular processes.</title>
        <authorList>
            <person name="Rachwal K."/>
            <person name="Matczynska E."/>
            <person name="Janczarek M."/>
        </authorList>
    </citation>
    <scope>NUCLEOTIDE SEQUENCE</scope>
    <source>
        <strain evidence="2">Rt24.2</strain>
    </source>
</reference>
<dbReference type="InterPro" id="IPR041478">
    <property type="entry name" value="TetR_C_27"/>
</dbReference>
<dbReference type="GeneID" id="61422930"/>
<feature type="domain" description="Tetracyclin repressor-like C-terminal" evidence="1">
    <location>
        <begin position="87"/>
        <end position="178"/>
    </location>
</feature>
<accession>A0A1B8RE44</accession>
<name>A0A1B8RE44_RHILT</name>
<reference evidence="2" key="2">
    <citation type="journal article" date="2016" name="Front. Microbiol.">
        <title>The Regulatory Protein RosR Affects Rhizobium leguminosarum bv. trifolii Protein Profiles, Cell Surface Properties, and Symbiosis with Clover.</title>
        <authorList>
            <person name="Rachwal K."/>
            <person name="Boguszewska A."/>
            <person name="Kopcinska J."/>
            <person name="Karas M."/>
            <person name="Tchorzewski M."/>
            <person name="Janczarek M."/>
        </authorList>
    </citation>
    <scope>NUCLEOTIDE SEQUENCE</scope>
    <source>
        <strain evidence="2">Rt24.2</strain>
    </source>
</reference>
<evidence type="ECO:0000259" key="1">
    <source>
        <dbReference type="Pfam" id="PF17935"/>
    </source>
</evidence>